<feature type="region of interest" description="Disordered" evidence="3">
    <location>
        <begin position="1"/>
        <end position="27"/>
    </location>
</feature>
<evidence type="ECO:0000313" key="5">
    <source>
        <dbReference type="EMBL" id="KAA6127051.1"/>
    </source>
</evidence>
<keyword evidence="6" id="KW-1185">Reference proteome</keyword>
<sequence>MNDQAVTRTDQDRNLNVNANVGGKNDNGNAAANATLLPRVDVTEDSTGITLLADLPGVSRDTLQVRADRDSLTIEGEIRQEMPEGLEPVYAEVQIARYKRVFTLSRELDSSAISAVLKDGVLNLRIPKQAEAQPRRIEVKVG</sequence>
<evidence type="ECO:0000256" key="1">
    <source>
        <dbReference type="PROSITE-ProRule" id="PRU00285"/>
    </source>
</evidence>
<gene>
    <name evidence="5" type="ORF">F1599_08510</name>
</gene>
<protein>
    <submittedName>
        <fullName evidence="5">Hsp20/alpha crystallin family protein</fullName>
    </submittedName>
</protein>
<dbReference type="Gene3D" id="2.60.40.790">
    <property type="match status" value="1"/>
</dbReference>
<dbReference type="RefSeq" id="WP_149317246.1">
    <property type="nucleotide sequence ID" value="NZ_CP080293.1"/>
</dbReference>
<dbReference type="PANTHER" id="PTHR11527">
    <property type="entry name" value="HEAT-SHOCK PROTEIN 20 FAMILY MEMBER"/>
    <property type="match status" value="1"/>
</dbReference>
<reference evidence="5 6" key="1">
    <citation type="submission" date="2019-09" db="EMBL/GenBank/DDBJ databases">
        <title>Isolation of a novel species in the genus Cupriavidus from patients with sepsis using whole genome sequencing.</title>
        <authorList>
            <person name="Kweon O.J."/>
            <person name="Lee M.-K."/>
        </authorList>
    </citation>
    <scope>NUCLEOTIDE SEQUENCE [LARGE SCALE GENOMIC DNA]</scope>
    <source>
        <strain evidence="5 6">MKL-01</strain>
    </source>
</reference>
<evidence type="ECO:0000256" key="3">
    <source>
        <dbReference type="SAM" id="MobiDB-lite"/>
    </source>
</evidence>
<dbReference type="Proteomes" id="UP000324324">
    <property type="component" value="Unassembled WGS sequence"/>
</dbReference>
<feature type="compositionally biased region" description="Low complexity" evidence="3">
    <location>
        <begin position="16"/>
        <end position="27"/>
    </location>
</feature>
<dbReference type="SUPFAM" id="SSF49764">
    <property type="entry name" value="HSP20-like chaperones"/>
    <property type="match status" value="1"/>
</dbReference>
<accession>A0A5M8AY10</accession>
<dbReference type="AlphaFoldDB" id="A0A5M8AY10"/>
<comment type="similarity">
    <text evidence="1 2">Belongs to the small heat shock protein (HSP20) family.</text>
</comment>
<dbReference type="PROSITE" id="PS01031">
    <property type="entry name" value="SHSP"/>
    <property type="match status" value="1"/>
</dbReference>
<dbReference type="CDD" id="cd06464">
    <property type="entry name" value="ACD_sHsps-like"/>
    <property type="match status" value="1"/>
</dbReference>
<organism evidence="5 6">
    <name type="scientific">Cupriavidus cauae</name>
    <dbReference type="NCBI Taxonomy" id="2608999"/>
    <lineage>
        <taxon>Bacteria</taxon>
        <taxon>Pseudomonadati</taxon>
        <taxon>Pseudomonadota</taxon>
        <taxon>Betaproteobacteria</taxon>
        <taxon>Burkholderiales</taxon>
        <taxon>Burkholderiaceae</taxon>
        <taxon>Cupriavidus</taxon>
    </lineage>
</organism>
<dbReference type="EMBL" id="VWRN01000025">
    <property type="protein sequence ID" value="KAA6127051.1"/>
    <property type="molecule type" value="Genomic_DNA"/>
</dbReference>
<evidence type="ECO:0000313" key="6">
    <source>
        <dbReference type="Proteomes" id="UP000324324"/>
    </source>
</evidence>
<dbReference type="InterPro" id="IPR008978">
    <property type="entry name" value="HSP20-like_chaperone"/>
</dbReference>
<comment type="caution">
    <text evidence="5">The sequence shown here is derived from an EMBL/GenBank/DDBJ whole genome shotgun (WGS) entry which is preliminary data.</text>
</comment>
<feature type="domain" description="SHSP" evidence="4">
    <location>
        <begin position="31"/>
        <end position="142"/>
    </location>
</feature>
<dbReference type="InterPro" id="IPR031107">
    <property type="entry name" value="Small_HSP"/>
</dbReference>
<name>A0A5M8AY10_9BURK</name>
<dbReference type="Pfam" id="PF00011">
    <property type="entry name" value="HSP20"/>
    <property type="match status" value="1"/>
</dbReference>
<evidence type="ECO:0000256" key="2">
    <source>
        <dbReference type="RuleBase" id="RU003616"/>
    </source>
</evidence>
<dbReference type="InterPro" id="IPR002068">
    <property type="entry name" value="A-crystallin/Hsp20_dom"/>
</dbReference>
<proteinExistence type="inferred from homology"/>
<evidence type="ECO:0000259" key="4">
    <source>
        <dbReference type="PROSITE" id="PS01031"/>
    </source>
</evidence>